<evidence type="ECO:0000256" key="3">
    <source>
        <dbReference type="ARBA" id="ARBA00022692"/>
    </source>
</evidence>
<evidence type="ECO:0000256" key="9">
    <source>
        <dbReference type="RuleBase" id="RU000688"/>
    </source>
</evidence>
<dbReference type="PANTHER" id="PTHR45695:SF9">
    <property type="entry name" value="LEUCOKININ RECEPTOR"/>
    <property type="match status" value="1"/>
</dbReference>
<dbReference type="GO" id="GO:0004983">
    <property type="term" value="F:neuropeptide Y receptor activity"/>
    <property type="evidence" value="ECO:0007669"/>
    <property type="project" value="InterPro"/>
</dbReference>
<dbReference type="PANTHER" id="PTHR45695">
    <property type="entry name" value="LEUCOKININ RECEPTOR-RELATED"/>
    <property type="match status" value="1"/>
</dbReference>
<feature type="transmembrane region" description="Helical" evidence="11">
    <location>
        <begin position="272"/>
        <end position="294"/>
    </location>
</feature>
<feature type="region of interest" description="Disordered" evidence="10">
    <location>
        <begin position="358"/>
        <end position="397"/>
    </location>
</feature>
<keyword evidence="5 9" id="KW-0297">G-protein coupled receptor</keyword>
<feature type="transmembrane region" description="Helical" evidence="11">
    <location>
        <begin position="233"/>
        <end position="252"/>
    </location>
</feature>
<keyword evidence="4 11" id="KW-1133">Transmembrane helix</keyword>
<feature type="compositionally biased region" description="Low complexity" evidence="10">
    <location>
        <begin position="361"/>
        <end position="375"/>
    </location>
</feature>
<dbReference type="InterPro" id="IPR017452">
    <property type="entry name" value="GPCR_Rhodpsn_7TM"/>
</dbReference>
<dbReference type="InterPro" id="IPR000611">
    <property type="entry name" value="NPY_rcpt"/>
</dbReference>
<evidence type="ECO:0000256" key="10">
    <source>
        <dbReference type="SAM" id="MobiDB-lite"/>
    </source>
</evidence>
<evidence type="ECO:0000256" key="1">
    <source>
        <dbReference type="ARBA" id="ARBA00004141"/>
    </source>
</evidence>
<name>A0A2B4RHL7_STYPI</name>
<dbReference type="InterPro" id="IPR000276">
    <property type="entry name" value="GPCR_Rhodpsn"/>
</dbReference>
<dbReference type="PRINTS" id="PR01012">
    <property type="entry name" value="NRPEPTIDEYR"/>
</dbReference>
<reference evidence="14" key="1">
    <citation type="journal article" date="2017" name="bioRxiv">
        <title>Comparative analysis of the genomes of Stylophora pistillata and Acropora digitifera provides evidence for extensive differences between species of corals.</title>
        <authorList>
            <person name="Voolstra C.R."/>
            <person name="Li Y."/>
            <person name="Liew Y.J."/>
            <person name="Baumgarten S."/>
            <person name="Zoccola D."/>
            <person name="Flot J.-F."/>
            <person name="Tambutte S."/>
            <person name="Allemand D."/>
            <person name="Aranda M."/>
        </authorList>
    </citation>
    <scope>NUCLEOTIDE SEQUENCE [LARGE SCALE GENOMIC DNA]</scope>
</reference>
<evidence type="ECO:0000256" key="2">
    <source>
        <dbReference type="ARBA" id="ARBA00010663"/>
    </source>
</evidence>
<dbReference type="PROSITE" id="PS00237">
    <property type="entry name" value="G_PROTEIN_RECEP_F1_1"/>
    <property type="match status" value="1"/>
</dbReference>
<evidence type="ECO:0000313" key="14">
    <source>
        <dbReference type="Proteomes" id="UP000225706"/>
    </source>
</evidence>
<accession>A0A2B4RHL7</accession>
<dbReference type="SMART" id="SM01381">
    <property type="entry name" value="7TM_GPCR_Srsx"/>
    <property type="match status" value="1"/>
</dbReference>
<dbReference type="Gene3D" id="1.20.1070.10">
    <property type="entry name" value="Rhodopsin 7-helix transmembrane proteins"/>
    <property type="match status" value="1"/>
</dbReference>
<evidence type="ECO:0000259" key="12">
    <source>
        <dbReference type="PROSITE" id="PS50262"/>
    </source>
</evidence>
<evidence type="ECO:0000256" key="4">
    <source>
        <dbReference type="ARBA" id="ARBA00022989"/>
    </source>
</evidence>
<dbReference type="FunFam" id="1.20.1070.10:FF:000291">
    <property type="entry name" value="Predicted protein"/>
    <property type="match status" value="1"/>
</dbReference>
<keyword evidence="7 9" id="KW-0675">Receptor</keyword>
<dbReference type="Proteomes" id="UP000225706">
    <property type="component" value="Unassembled WGS sequence"/>
</dbReference>
<dbReference type="AlphaFoldDB" id="A0A2B4RHL7"/>
<feature type="transmembrane region" description="Helical" evidence="11">
    <location>
        <begin position="147"/>
        <end position="168"/>
    </location>
</feature>
<keyword evidence="14" id="KW-1185">Reference proteome</keyword>
<dbReference type="OrthoDB" id="5953793at2759"/>
<protein>
    <submittedName>
        <fullName evidence="13">Galanin receptor type 2</fullName>
    </submittedName>
</protein>
<dbReference type="PRINTS" id="PR00237">
    <property type="entry name" value="GPCRRHODOPSN"/>
</dbReference>
<evidence type="ECO:0000256" key="6">
    <source>
        <dbReference type="ARBA" id="ARBA00023136"/>
    </source>
</evidence>
<feature type="compositionally biased region" description="Basic residues" evidence="10">
    <location>
        <begin position="383"/>
        <end position="397"/>
    </location>
</feature>
<feature type="transmembrane region" description="Helical" evidence="11">
    <location>
        <begin position="37"/>
        <end position="58"/>
    </location>
</feature>
<gene>
    <name evidence="13" type="primary">Galr2</name>
    <name evidence="13" type="ORF">AWC38_SpisGene19917</name>
</gene>
<evidence type="ECO:0000256" key="5">
    <source>
        <dbReference type="ARBA" id="ARBA00023040"/>
    </source>
</evidence>
<proteinExistence type="inferred from homology"/>
<dbReference type="GO" id="GO:0005886">
    <property type="term" value="C:plasma membrane"/>
    <property type="evidence" value="ECO:0007669"/>
    <property type="project" value="TreeGrafter"/>
</dbReference>
<evidence type="ECO:0000313" key="13">
    <source>
        <dbReference type="EMBL" id="PFX15847.1"/>
    </source>
</evidence>
<organism evidence="13 14">
    <name type="scientific">Stylophora pistillata</name>
    <name type="common">Smooth cauliflower coral</name>
    <dbReference type="NCBI Taxonomy" id="50429"/>
    <lineage>
        <taxon>Eukaryota</taxon>
        <taxon>Metazoa</taxon>
        <taxon>Cnidaria</taxon>
        <taxon>Anthozoa</taxon>
        <taxon>Hexacorallia</taxon>
        <taxon>Scleractinia</taxon>
        <taxon>Astrocoeniina</taxon>
        <taxon>Pocilloporidae</taxon>
        <taxon>Stylophora</taxon>
    </lineage>
</organism>
<evidence type="ECO:0000256" key="7">
    <source>
        <dbReference type="ARBA" id="ARBA00023170"/>
    </source>
</evidence>
<evidence type="ECO:0000256" key="11">
    <source>
        <dbReference type="SAM" id="Phobius"/>
    </source>
</evidence>
<feature type="transmembrane region" description="Helical" evidence="11">
    <location>
        <begin position="188"/>
        <end position="212"/>
    </location>
</feature>
<dbReference type="CDD" id="cd14993">
    <property type="entry name" value="7tmA_CCKR-like"/>
    <property type="match status" value="1"/>
</dbReference>
<evidence type="ECO:0000256" key="8">
    <source>
        <dbReference type="ARBA" id="ARBA00023224"/>
    </source>
</evidence>
<dbReference type="Pfam" id="PF00001">
    <property type="entry name" value="7tm_1"/>
    <property type="match status" value="1"/>
</dbReference>
<comment type="similarity">
    <text evidence="2 9">Belongs to the G-protein coupled receptor 1 family.</text>
</comment>
<sequence length="397" mass="44981">MTEYFSQNGNFSNVTSTILPTSQHQAAPQDKLAWPRVVFYGVIGIVGSIGNVLVILAYRNPRMRSVTNLFIANLGVADLTVTLINVPITVTYSVLQYWPFGEFLCKAIPFLLGVSLFSSVGTLIAIAADRYRAIVHPLLPRIRTRHAIMIIAAIWIAAFIYPIPLIIYQHFTKGRCEEKWPTEKAQRIFTVVVFVALYLIPLIAISVLYFLICHNLNTSQSSTQEGARRAKKSVIRMLVVVVVLFTVCWLPYHVMMIYDNFGGQMTVTVFQLIMFSMWLSFANSCCNPIVYAVLNRNYRKEFARLLRCQALKAYRNSDSQYGKDRRFSSETKTSYKITKLSLKRKNIVNEDLSMENKAMANSVQGNSSSGNSSQGAREEKLPKKQRSKVKKTKPIMI</sequence>
<feature type="transmembrane region" description="Helical" evidence="11">
    <location>
        <begin position="107"/>
        <end position="126"/>
    </location>
</feature>
<dbReference type="PROSITE" id="PS50262">
    <property type="entry name" value="G_PROTEIN_RECEP_F1_2"/>
    <property type="match status" value="1"/>
</dbReference>
<keyword evidence="8 9" id="KW-0807">Transducer</keyword>
<feature type="transmembrane region" description="Helical" evidence="11">
    <location>
        <begin position="70"/>
        <end position="95"/>
    </location>
</feature>
<dbReference type="EMBL" id="LSMT01000603">
    <property type="protein sequence ID" value="PFX15847.1"/>
    <property type="molecule type" value="Genomic_DNA"/>
</dbReference>
<dbReference type="SUPFAM" id="SSF81321">
    <property type="entry name" value="Family A G protein-coupled receptor-like"/>
    <property type="match status" value="1"/>
</dbReference>
<comment type="subcellular location">
    <subcellularLocation>
        <location evidence="1">Membrane</location>
        <topology evidence="1">Multi-pass membrane protein</topology>
    </subcellularLocation>
</comment>
<comment type="caution">
    <text evidence="13">The sequence shown here is derived from an EMBL/GenBank/DDBJ whole genome shotgun (WGS) entry which is preliminary data.</text>
</comment>
<keyword evidence="3 9" id="KW-0812">Transmembrane</keyword>
<dbReference type="STRING" id="50429.A0A2B4RHL7"/>
<feature type="domain" description="G-protein coupled receptors family 1 profile" evidence="12">
    <location>
        <begin position="50"/>
        <end position="291"/>
    </location>
</feature>
<keyword evidence="6 11" id="KW-0472">Membrane</keyword>